<keyword evidence="1" id="KW-0732">Signal</keyword>
<proteinExistence type="predicted"/>
<dbReference type="AlphaFoldDB" id="A0A1I3HRJ8"/>
<sequence length="147" mass="15878">MKKLILVCTLFFAASMANAQAWSGKGDQKIQVGLSGLGYGTGVVGTYDYGLSKIISLGVGANIFFDHNNNKYQDDDFAVFGRLNFHLQQPLGLPSKWDIYPGIDLGVLGKNGTYIGAHIGARYYFNQNIGIYLEAGNNGSIGVSFNL</sequence>
<reference evidence="2 3" key="1">
    <citation type="submission" date="2016-10" db="EMBL/GenBank/DDBJ databases">
        <authorList>
            <person name="de Groot N.N."/>
        </authorList>
    </citation>
    <scope>NUCLEOTIDE SEQUENCE [LARGE SCALE GENOMIC DNA]</scope>
    <source>
        <strain evidence="2 3">DSM 26000</strain>
    </source>
</reference>
<feature type="chain" id="PRO_5011630003" description="Outer membrane protein beta-barrel domain-containing protein" evidence="1">
    <location>
        <begin position="20"/>
        <end position="147"/>
    </location>
</feature>
<evidence type="ECO:0000313" key="3">
    <source>
        <dbReference type="Proteomes" id="UP000198931"/>
    </source>
</evidence>
<dbReference type="Pfam" id="PF20351">
    <property type="entry name" value="DUF6646"/>
    <property type="match status" value="1"/>
</dbReference>
<evidence type="ECO:0000313" key="2">
    <source>
        <dbReference type="EMBL" id="SFI38140.1"/>
    </source>
</evidence>
<dbReference type="Proteomes" id="UP000198931">
    <property type="component" value="Unassembled WGS sequence"/>
</dbReference>
<dbReference type="RefSeq" id="WP_090080783.1">
    <property type="nucleotide sequence ID" value="NZ_FOQT01000004.1"/>
</dbReference>
<organism evidence="2 3">
    <name type="scientific">Halpernia frigidisoli</name>
    <dbReference type="NCBI Taxonomy" id="1125876"/>
    <lineage>
        <taxon>Bacteria</taxon>
        <taxon>Pseudomonadati</taxon>
        <taxon>Bacteroidota</taxon>
        <taxon>Flavobacteriia</taxon>
        <taxon>Flavobacteriales</taxon>
        <taxon>Weeksellaceae</taxon>
        <taxon>Chryseobacterium group</taxon>
        <taxon>Halpernia</taxon>
    </lineage>
</organism>
<dbReference type="STRING" id="1125876.SAMN05443292_2348"/>
<dbReference type="EMBL" id="FOQT01000004">
    <property type="protein sequence ID" value="SFI38140.1"/>
    <property type="molecule type" value="Genomic_DNA"/>
</dbReference>
<name>A0A1I3HRJ8_9FLAO</name>
<keyword evidence="3" id="KW-1185">Reference proteome</keyword>
<feature type="signal peptide" evidence="1">
    <location>
        <begin position="1"/>
        <end position="19"/>
    </location>
</feature>
<evidence type="ECO:0000256" key="1">
    <source>
        <dbReference type="SAM" id="SignalP"/>
    </source>
</evidence>
<dbReference type="InterPro" id="IPR046588">
    <property type="entry name" value="DUF6646"/>
</dbReference>
<accession>A0A1I3HRJ8</accession>
<evidence type="ECO:0008006" key="4">
    <source>
        <dbReference type="Google" id="ProtNLM"/>
    </source>
</evidence>
<gene>
    <name evidence="2" type="ORF">SAMN05443292_2348</name>
</gene>
<protein>
    <recommendedName>
        <fullName evidence="4">Outer membrane protein beta-barrel domain-containing protein</fullName>
    </recommendedName>
</protein>
<dbReference type="OrthoDB" id="1118003at2"/>